<dbReference type="AlphaFoldDB" id="A0A1G9VLF7"/>
<protein>
    <submittedName>
        <fullName evidence="7">HlyD family secretion protein</fullName>
    </submittedName>
</protein>
<evidence type="ECO:0000259" key="5">
    <source>
        <dbReference type="Pfam" id="PF25917"/>
    </source>
</evidence>
<dbReference type="InterPro" id="IPR058637">
    <property type="entry name" value="YknX-like_C"/>
</dbReference>
<name>A0A1G9VLF7_9FIRM</name>
<keyword evidence="4" id="KW-0812">Transmembrane</keyword>
<keyword evidence="4" id="KW-1133">Transmembrane helix</keyword>
<dbReference type="RefSeq" id="WP_092637974.1">
    <property type="nucleotide sequence ID" value="NZ_FNID01000004.1"/>
</dbReference>
<dbReference type="PANTHER" id="PTHR32347">
    <property type="entry name" value="EFFLUX SYSTEM COMPONENT YKNX-RELATED"/>
    <property type="match status" value="1"/>
</dbReference>
<dbReference type="PANTHER" id="PTHR32347:SF14">
    <property type="entry name" value="EFFLUX SYSTEM COMPONENT YKNX-RELATED"/>
    <property type="match status" value="1"/>
</dbReference>
<dbReference type="Pfam" id="PF25917">
    <property type="entry name" value="BSH_RND"/>
    <property type="match status" value="1"/>
</dbReference>
<keyword evidence="4" id="KW-0472">Membrane</keyword>
<feature type="domain" description="Multidrug resistance protein MdtA-like barrel-sandwich hybrid" evidence="5">
    <location>
        <begin position="76"/>
        <end position="240"/>
    </location>
</feature>
<proteinExistence type="predicted"/>
<evidence type="ECO:0000259" key="6">
    <source>
        <dbReference type="Pfam" id="PF25989"/>
    </source>
</evidence>
<feature type="domain" description="YknX-like C-terminal permuted SH3-like" evidence="6">
    <location>
        <begin position="332"/>
        <end position="399"/>
    </location>
</feature>
<evidence type="ECO:0000256" key="4">
    <source>
        <dbReference type="SAM" id="Phobius"/>
    </source>
</evidence>
<feature type="coiled-coil region" evidence="3">
    <location>
        <begin position="99"/>
        <end position="182"/>
    </location>
</feature>
<evidence type="ECO:0000313" key="7">
    <source>
        <dbReference type="EMBL" id="SDM73098.1"/>
    </source>
</evidence>
<gene>
    <name evidence="7" type="ORF">SAMN05192585_10442</name>
</gene>
<comment type="subcellular location">
    <subcellularLocation>
        <location evidence="1">Cell envelope</location>
    </subcellularLocation>
</comment>
<dbReference type="Proteomes" id="UP000199182">
    <property type="component" value="Unassembled WGS sequence"/>
</dbReference>
<keyword evidence="8" id="KW-1185">Reference proteome</keyword>
<evidence type="ECO:0000256" key="2">
    <source>
        <dbReference type="ARBA" id="ARBA00023054"/>
    </source>
</evidence>
<dbReference type="Pfam" id="PF25989">
    <property type="entry name" value="YknX_C"/>
    <property type="match status" value="1"/>
</dbReference>
<dbReference type="Gene3D" id="2.40.50.100">
    <property type="match status" value="1"/>
</dbReference>
<feature type="transmembrane region" description="Helical" evidence="4">
    <location>
        <begin position="12"/>
        <end position="33"/>
    </location>
</feature>
<dbReference type="GO" id="GO:0030313">
    <property type="term" value="C:cell envelope"/>
    <property type="evidence" value="ECO:0007669"/>
    <property type="project" value="UniProtKB-SubCell"/>
</dbReference>
<keyword evidence="2 3" id="KW-0175">Coiled coil</keyword>
<dbReference type="InterPro" id="IPR050465">
    <property type="entry name" value="UPF0194_transport"/>
</dbReference>
<evidence type="ECO:0000313" key="8">
    <source>
        <dbReference type="Proteomes" id="UP000199182"/>
    </source>
</evidence>
<dbReference type="Gene3D" id="2.40.30.170">
    <property type="match status" value="1"/>
</dbReference>
<dbReference type="EMBL" id="FNID01000004">
    <property type="protein sequence ID" value="SDM73098.1"/>
    <property type="molecule type" value="Genomic_DNA"/>
</dbReference>
<sequence length="406" mass="43649">MAKEKKTKKRVRLIVTLAIIVALIGGSVVYNIFFMDKTTHVTAATVTKGDIDQFVTLTGTVKTSKTGTYFAPAQVKVEKLNVKKGDVVKAGDLLIEYDLDDLKKSYNEAVLQYNNAKLAYEDALRENEENNAKALNAQKQIDWTRDEINGLNALSASDSNKLSELQGDLATYKSQKETATNSILSAEKLEQYKNTMNLNSIAVNAAKKYLDEGKSGIVAGITGVITQLNVEEGATASPAAACIVIDSLENPVISFSLGKYDVNSVEVGQTATIKIGDTEYTGKVSRIDSTTTQEGTSSVVKAEVSFDKVPESIVLGIEADLTILVSHKAGILTLPLEAEKTDRDGSYCMVIENGIAKKVYIKIGSSSETQMEILSGVQEGDVVATSSPTTLEEGVMVTVDKQAATY</sequence>
<organism evidence="7 8">
    <name type="scientific">Acetanaerobacterium elongatum</name>
    <dbReference type="NCBI Taxonomy" id="258515"/>
    <lineage>
        <taxon>Bacteria</taxon>
        <taxon>Bacillati</taxon>
        <taxon>Bacillota</taxon>
        <taxon>Clostridia</taxon>
        <taxon>Eubacteriales</taxon>
        <taxon>Oscillospiraceae</taxon>
        <taxon>Acetanaerobacterium</taxon>
    </lineage>
</organism>
<dbReference type="STRING" id="258515.SAMN05192585_10442"/>
<evidence type="ECO:0000256" key="3">
    <source>
        <dbReference type="SAM" id="Coils"/>
    </source>
</evidence>
<reference evidence="7 8" key="1">
    <citation type="submission" date="2016-10" db="EMBL/GenBank/DDBJ databases">
        <authorList>
            <person name="de Groot N.N."/>
        </authorList>
    </citation>
    <scope>NUCLEOTIDE SEQUENCE [LARGE SCALE GENOMIC DNA]</scope>
    <source>
        <strain evidence="7 8">CGMCC 1.5012</strain>
    </source>
</reference>
<dbReference type="InterPro" id="IPR058625">
    <property type="entry name" value="MdtA-like_BSH"/>
</dbReference>
<dbReference type="OrthoDB" id="1995149at2"/>
<evidence type="ECO:0000256" key="1">
    <source>
        <dbReference type="ARBA" id="ARBA00004196"/>
    </source>
</evidence>
<accession>A0A1G9VLF7</accession>
<dbReference type="Gene3D" id="2.40.420.20">
    <property type="match status" value="1"/>
</dbReference>